<evidence type="ECO:0000313" key="3">
    <source>
        <dbReference type="Proteomes" id="UP000790580"/>
    </source>
</evidence>
<keyword evidence="1" id="KW-1133">Transmembrane helix</keyword>
<dbReference type="RefSeq" id="WP_088075340.1">
    <property type="nucleotide sequence ID" value="NZ_JAHQCR010000020.1"/>
</dbReference>
<protein>
    <recommendedName>
        <fullName evidence="4">PDGLE domain-containing protein</fullName>
    </recommendedName>
</protein>
<accession>A0ABS6JPX9</accession>
<evidence type="ECO:0000256" key="1">
    <source>
        <dbReference type="SAM" id="Phobius"/>
    </source>
</evidence>
<sequence length="107" mass="11871">MKQLLRLITVAMLVLTLLVVINVGNASASLSKEELANPLVNMTELSYSYNQLESNDDADAGNIEAYNYEANMIQDNGRHIGAVMTLLITAIAAVFAYSIYRRKKQME</sequence>
<gene>
    <name evidence="2" type="ORF">KS407_04070</name>
</gene>
<dbReference type="Proteomes" id="UP000790580">
    <property type="component" value="Unassembled WGS sequence"/>
</dbReference>
<keyword evidence="1" id="KW-0472">Membrane</keyword>
<proteinExistence type="predicted"/>
<name>A0ABS6JPX9_9BACI</name>
<comment type="caution">
    <text evidence="2">The sequence shown here is derived from an EMBL/GenBank/DDBJ whole genome shotgun (WGS) entry which is preliminary data.</text>
</comment>
<reference evidence="2 3" key="1">
    <citation type="submission" date="2021-06" db="EMBL/GenBank/DDBJ databases">
        <title>Bacillus sp. RD4P76, an endophyte from a halophyte.</title>
        <authorList>
            <person name="Sun J.-Q."/>
        </authorList>
    </citation>
    <scope>NUCLEOTIDE SEQUENCE [LARGE SCALE GENOMIC DNA]</scope>
    <source>
        <strain evidence="2 3">JCM 17098</strain>
    </source>
</reference>
<organism evidence="2 3">
    <name type="scientific">Evansella alkalicola</name>
    <dbReference type="NCBI Taxonomy" id="745819"/>
    <lineage>
        <taxon>Bacteria</taxon>
        <taxon>Bacillati</taxon>
        <taxon>Bacillota</taxon>
        <taxon>Bacilli</taxon>
        <taxon>Bacillales</taxon>
        <taxon>Bacillaceae</taxon>
        <taxon>Evansella</taxon>
    </lineage>
</organism>
<keyword evidence="3" id="KW-1185">Reference proteome</keyword>
<keyword evidence="1" id="KW-0812">Transmembrane</keyword>
<dbReference type="EMBL" id="JAHQCR010000020">
    <property type="protein sequence ID" value="MBU9720621.1"/>
    <property type="molecule type" value="Genomic_DNA"/>
</dbReference>
<feature type="transmembrane region" description="Helical" evidence="1">
    <location>
        <begin position="80"/>
        <end position="100"/>
    </location>
</feature>
<evidence type="ECO:0008006" key="4">
    <source>
        <dbReference type="Google" id="ProtNLM"/>
    </source>
</evidence>
<evidence type="ECO:0000313" key="2">
    <source>
        <dbReference type="EMBL" id="MBU9720621.1"/>
    </source>
</evidence>